<evidence type="ECO:0000313" key="1">
    <source>
        <dbReference type="EMBL" id="SIQ42336.1"/>
    </source>
</evidence>
<evidence type="ECO:0000313" key="2">
    <source>
        <dbReference type="Proteomes" id="UP000186400"/>
    </source>
</evidence>
<gene>
    <name evidence="1" type="ORF">SAMN05920897_108141</name>
</gene>
<proteinExistence type="predicted"/>
<reference evidence="1 2" key="1">
    <citation type="submission" date="2017-01" db="EMBL/GenBank/DDBJ databases">
        <authorList>
            <person name="Mah S.A."/>
            <person name="Swanson W.J."/>
            <person name="Moy G.W."/>
            <person name="Vacquier V.D."/>
        </authorList>
    </citation>
    <scope>NUCLEOTIDE SEQUENCE [LARGE SCALE GENOMIC DNA]</scope>
    <source>
        <strain evidence="1 2">ASpG1</strain>
    </source>
</reference>
<protein>
    <submittedName>
        <fullName evidence="1">Uncharacterized protein</fullName>
    </submittedName>
</protein>
<dbReference type="STRING" id="159291.SAMN05920897_108141"/>
<sequence>MLSGNQKVVWICFYRFGIVGDKISKARLLCISKPYQPFFENGIDAPGNEFAIVQLTGSHPVQSIATVFLDNAIIILQDTTEDIFDVPVISVYLESRGTK</sequence>
<accession>A0A1N6SMY9</accession>
<name>A0A1N6SMY9_9SPIO</name>
<dbReference type="Proteomes" id="UP000186400">
    <property type="component" value="Unassembled WGS sequence"/>
</dbReference>
<dbReference type="EMBL" id="FTMS01000008">
    <property type="protein sequence ID" value="SIQ42336.1"/>
    <property type="molecule type" value="Genomic_DNA"/>
</dbReference>
<keyword evidence="2" id="KW-1185">Reference proteome</keyword>
<organism evidence="1 2">
    <name type="scientific">Alkalispirochaeta americana</name>
    <dbReference type="NCBI Taxonomy" id="159291"/>
    <lineage>
        <taxon>Bacteria</taxon>
        <taxon>Pseudomonadati</taxon>
        <taxon>Spirochaetota</taxon>
        <taxon>Spirochaetia</taxon>
        <taxon>Spirochaetales</taxon>
        <taxon>Spirochaetaceae</taxon>
        <taxon>Alkalispirochaeta</taxon>
    </lineage>
</organism>
<dbReference type="AlphaFoldDB" id="A0A1N6SMY9"/>